<evidence type="ECO:0000313" key="3">
    <source>
        <dbReference type="Proteomes" id="UP000625711"/>
    </source>
</evidence>
<accession>A0A834MK74</accession>
<keyword evidence="3" id="KW-1185">Reference proteome</keyword>
<feature type="transmembrane region" description="Helical" evidence="1">
    <location>
        <begin position="88"/>
        <end position="110"/>
    </location>
</feature>
<evidence type="ECO:0008006" key="4">
    <source>
        <dbReference type="Google" id="ProtNLM"/>
    </source>
</evidence>
<feature type="transmembrane region" description="Helical" evidence="1">
    <location>
        <begin position="186"/>
        <end position="206"/>
    </location>
</feature>
<organism evidence="2 3">
    <name type="scientific">Rhynchophorus ferrugineus</name>
    <name type="common">Red palm weevil</name>
    <name type="synonym">Curculio ferrugineus</name>
    <dbReference type="NCBI Taxonomy" id="354439"/>
    <lineage>
        <taxon>Eukaryota</taxon>
        <taxon>Metazoa</taxon>
        <taxon>Ecdysozoa</taxon>
        <taxon>Arthropoda</taxon>
        <taxon>Hexapoda</taxon>
        <taxon>Insecta</taxon>
        <taxon>Pterygota</taxon>
        <taxon>Neoptera</taxon>
        <taxon>Endopterygota</taxon>
        <taxon>Coleoptera</taxon>
        <taxon>Polyphaga</taxon>
        <taxon>Cucujiformia</taxon>
        <taxon>Curculionidae</taxon>
        <taxon>Dryophthorinae</taxon>
        <taxon>Rhynchophorus</taxon>
    </lineage>
</organism>
<protein>
    <recommendedName>
        <fullName evidence="4">Odorant receptor</fullName>
    </recommendedName>
</protein>
<dbReference type="Proteomes" id="UP000625711">
    <property type="component" value="Unassembled WGS sequence"/>
</dbReference>
<dbReference type="EMBL" id="JAACXV010000242">
    <property type="protein sequence ID" value="KAF7281414.1"/>
    <property type="molecule type" value="Genomic_DNA"/>
</dbReference>
<dbReference type="AlphaFoldDB" id="A0A834MK74"/>
<sequence length="311" mass="37134">MMIMSIIVALFNFKLLRGVVRKINLYFWMNRHHNKLQQMFTNRSNTIEYIYIITTLVNLACYCLWPIIEDIKASTMFTMYLYENYPTLTLFVRLLYIGVYQCILVIYSLIVQNFYYFTRNIAYQFNLLKEDVSANSDLNLNNNVYSTELYNHRGYQERVGQTLIEIISRYNKLIWLFHITKKRMNLIVFGPIYQLMAITYALNIYAQPVTGTVSLIYKTNGFLIFYMWTLGAYESGQICGSMSEDVYEAILQVCWPVWSIENKKLYLNILAFFQKKRYINIGFGDIIDRHSEIRFLRLVYSFLNLFYINKQ</sequence>
<keyword evidence="1" id="KW-0472">Membrane</keyword>
<name>A0A834MK74_RHYFE</name>
<evidence type="ECO:0000313" key="2">
    <source>
        <dbReference type="EMBL" id="KAF7281414.1"/>
    </source>
</evidence>
<keyword evidence="1" id="KW-1133">Transmembrane helix</keyword>
<evidence type="ECO:0000256" key="1">
    <source>
        <dbReference type="SAM" id="Phobius"/>
    </source>
</evidence>
<gene>
    <name evidence="2" type="ORF">GWI33_004794</name>
</gene>
<reference evidence="2" key="1">
    <citation type="submission" date="2020-08" db="EMBL/GenBank/DDBJ databases">
        <title>Genome sequencing and assembly of the red palm weevil Rhynchophorus ferrugineus.</title>
        <authorList>
            <person name="Dias G.B."/>
            <person name="Bergman C.M."/>
            <person name="Manee M."/>
        </authorList>
    </citation>
    <scope>NUCLEOTIDE SEQUENCE</scope>
    <source>
        <strain evidence="2">AA-2017</strain>
        <tissue evidence="2">Whole larva</tissue>
    </source>
</reference>
<feature type="transmembrane region" description="Helical" evidence="1">
    <location>
        <begin position="212"/>
        <end position="233"/>
    </location>
</feature>
<keyword evidence="1" id="KW-0812">Transmembrane</keyword>
<feature type="transmembrane region" description="Helical" evidence="1">
    <location>
        <begin position="49"/>
        <end position="68"/>
    </location>
</feature>
<proteinExistence type="predicted"/>
<comment type="caution">
    <text evidence="2">The sequence shown here is derived from an EMBL/GenBank/DDBJ whole genome shotgun (WGS) entry which is preliminary data.</text>
</comment>